<dbReference type="PANTHER" id="PTHR30629">
    <property type="entry name" value="PROPHAGE INTEGRASE"/>
    <property type="match status" value="1"/>
</dbReference>
<gene>
    <name evidence="8" type="ORF">GOQ09_15875</name>
</gene>
<comment type="similarity">
    <text evidence="1">Belongs to the 'phage' integrase family.</text>
</comment>
<proteinExistence type="inferred from homology"/>
<dbReference type="CDD" id="cd00801">
    <property type="entry name" value="INT_P4_C"/>
    <property type="match status" value="1"/>
</dbReference>
<dbReference type="PANTHER" id="PTHR30629:SF2">
    <property type="entry name" value="PROPHAGE INTEGRASE INTS-RELATED"/>
    <property type="match status" value="1"/>
</dbReference>
<organism evidence="8 9">
    <name type="scientific">Variovorax paradoxus</name>
    <dbReference type="NCBI Taxonomy" id="34073"/>
    <lineage>
        <taxon>Bacteria</taxon>
        <taxon>Pseudomonadati</taxon>
        <taxon>Pseudomonadota</taxon>
        <taxon>Betaproteobacteria</taxon>
        <taxon>Burkholderiales</taxon>
        <taxon>Comamonadaceae</taxon>
        <taxon>Variovorax</taxon>
    </lineage>
</organism>
<dbReference type="InterPro" id="IPR002104">
    <property type="entry name" value="Integrase_catalytic"/>
</dbReference>
<dbReference type="EMBL" id="CP046622">
    <property type="protein sequence ID" value="QGW82963.1"/>
    <property type="molecule type" value="Genomic_DNA"/>
</dbReference>
<dbReference type="Gene3D" id="1.10.443.10">
    <property type="entry name" value="Intergrase catalytic core"/>
    <property type="match status" value="1"/>
</dbReference>
<keyword evidence="3 5" id="KW-0238">DNA-binding</keyword>
<dbReference type="GO" id="GO:0003677">
    <property type="term" value="F:DNA binding"/>
    <property type="evidence" value="ECO:0007669"/>
    <property type="project" value="UniProtKB-UniRule"/>
</dbReference>
<dbReference type="Gene3D" id="3.30.160.390">
    <property type="entry name" value="Integrase, DNA-binding domain"/>
    <property type="match status" value="1"/>
</dbReference>
<feature type="domain" description="Core-binding (CB)" evidence="7">
    <location>
        <begin position="115"/>
        <end position="196"/>
    </location>
</feature>
<dbReference type="Pfam" id="PF13356">
    <property type="entry name" value="Arm-DNA-bind_3"/>
    <property type="match status" value="1"/>
</dbReference>
<feature type="domain" description="Tyr recombinase" evidence="6">
    <location>
        <begin position="224"/>
        <end position="400"/>
    </location>
</feature>
<evidence type="ECO:0000256" key="3">
    <source>
        <dbReference type="ARBA" id="ARBA00023125"/>
    </source>
</evidence>
<dbReference type="Proteomes" id="UP000425817">
    <property type="component" value="Chromosome"/>
</dbReference>
<dbReference type="Gene3D" id="1.10.150.130">
    <property type="match status" value="1"/>
</dbReference>
<dbReference type="InterPro" id="IPR038488">
    <property type="entry name" value="Integrase_DNA-bd_sf"/>
</dbReference>
<dbReference type="PROSITE" id="PS51900">
    <property type="entry name" value="CB"/>
    <property type="match status" value="1"/>
</dbReference>
<evidence type="ECO:0000259" key="6">
    <source>
        <dbReference type="PROSITE" id="PS51898"/>
    </source>
</evidence>
<evidence type="ECO:0000256" key="5">
    <source>
        <dbReference type="PROSITE-ProRule" id="PRU01248"/>
    </source>
</evidence>
<protein>
    <submittedName>
        <fullName evidence="8">DUF4102 domain-containing protein</fullName>
    </submittedName>
</protein>
<dbReference type="SUPFAM" id="SSF56349">
    <property type="entry name" value="DNA breaking-rejoining enzymes"/>
    <property type="match status" value="1"/>
</dbReference>
<evidence type="ECO:0000256" key="1">
    <source>
        <dbReference type="ARBA" id="ARBA00008857"/>
    </source>
</evidence>
<evidence type="ECO:0000313" key="9">
    <source>
        <dbReference type="Proteomes" id="UP000425817"/>
    </source>
</evidence>
<dbReference type="OrthoDB" id="9775880at2"/>
<dbReference type="PROSITE" id="PS51898">
    <property type="entry name" value="TYR_RECOMBINASE"/>
    <property type="match status" value="1"/>
</dbReference>
<dbReference type="InterPro" id="IPR013762">
    <property type="entry name" value="Integrase-like_cat_sf"/>
</dbReference>
<evidence type="ECO:0000256" key="2">
    <source>
        <dbReference type="ARBA" id="ARBA00022908"/>
    </source>
</evidence>
<dbReference type="GO" id="GO:0015074">
    <property type="term" value="P:DNA integration"/>
    <property type="evidence" value="ECO:0007669"/>
    <property type="project" value="UniProtKB-KW"/>
</dbReference>
<keyword evidence="4" id="KW-0233">DNA recombination</keyword>
<dbReference type="InterPro" id="IPR011010">
    <property type="entry name" value="DNA_brk_join_enz"/>
</dbReference>
<dbReference type="GO" id="GO:0006310">
    <property type="term" value="P:DNA recombination"/>
    <property type="evidence" value="ECO:0007669"/>
    <property type="project" value="UniProtKB-KW"/>
</dbReference>
<name>A0A6I6HJF4_VARPD</name>
<dbReference type="Pfam" id="PF00589">
    <property type="entry name" value="Phage_integrase"/>
    <property type="match status" value="1"/>
</dbReference>
<dbReference type="InterPro" id="IPR044068">
    <property type="entry name" value="CB"/>
</dbReference>
<evidence type="ECO:0000256" key="4">
    <source>
        <dbReference type="ARBA" id="ARBA00023172"/>
    </source>
</evidence>
<evidence type="ECO:0000313" key="8">
    <source>
        <dbReference type="EMBL" id="QGW82963.1"/>
    </source>
</evidence>
<dbReference type="InterPro" id="IPR050808">
    <property type="entry name" value="Phage_Integrase"/>
</dbReference>
<reference evidence="8 9" key="1">
    <citation type="submission" date="2019-12" db="EMBL/GenBank/DDBJ databases">
        <title>Hybrid Genome Assemblies of two High G+C Isolates from Undergraduate Microbiology Courses.</title>
        <authorList>
            <person name="Ne Ville C.J."/>
            <person name="Enright D."/>
            <person name="Hernandez I."/>
            <person name="Dodsworth J."/>
            <person name="Orwin P.M."/>
        </authorList>
    </citation>
    <scope>NUCLEOTIDE SEQUENCE [LARGE SCALE GENOMIC DNA]</scope>
    <source>
        <strain evidence="8 9">CSUSB</strain>
    </source>
</reference>
<dbReference type="InterPro" id="IPR053876">
    <property type="entry name" value="Phage_int_M"/>
</dbReference>
<dbReference type="AlphaFoldDB" id="A0A6I6HJF4"/>
<keyword evidence="2" id="KW-0229">DNA integration</keyword>
<evidence type="ECO:0000259" key="7">
    <source>
        <dbReference type="PROSITE" id="PS51900"/>
    </source>
</evidence>
<dbReference type="InterPro" id="IPR025166">
    <property type="entry name" value="Integrase_DNA_bind_dom"/>
</dbReference>
<dbReference type="Pfam" id="PF22022">
    <property type="entry name" value="Phage_int_M"/>
    <property type="match status" value="1"/>
</dbReference>
<accession>A0A6I6HJF4</accession>
<sequence length="411" mass="46661">MVKPAPMARHTLTALALKARLTEAAKVAAEKKKPQRIGDGDGLMLVVQPNGSASWVLRYSTTRRTDLTLGRWPTVTLALAREKAEEARRLIAAGADPAEKRAEEKKARASAASPDTLRLLFDDWMATTKSDKSAVYRGNIEAAMKKDVFPRLGAKAPHLVTRAEILEILRAIEERGAFEMVRRLRMWLRELFEFGIDDESRPLLLASPVPMGTLRSFKTRKAMNFPAVTNHADVKALMVALRRTENWTVRAALLFSSYVFQRPTEIREATWAEFDLQQARWVIPAERMKGRLEHWVPLAPQVVELLRQHQGVVGNEGWLFPGRRYGKPLSEGTLSGRLNACGYEGKHSPHGFRAMARTVLDERLKVDTRFIEKQLSHEVDARLKGAYNRAEYWDDRVLMMQAWADWLDAQK</sequence>
<dbReference type="InterPro" id="IPR010998">
    <property type="entry name" value="Integrase_recombinase_N"/>
</dbReference>